<feature type="transmembrane region" description="Helical" evidence="1">
    <location>
        <begin position="12"/>
        <end position="32"/>
    </location>
</feature>
<feature type="transmembrane region" description="Helical" evidence="1">
    <location>
        <begin position="234"/>
        <end position="257"/>
    </location>
</feature>
<keyword evidence="3" id="KW-1185">Reference proteome</keyword>
<proteinExistence type="predicted"/>
<feature type="transmembrane region" description="Helical" evidence="1">
    <location>
        <begin position="207"/>
        <end position="228"/>
    </location>
</feature>
<feature type="transmembrane region" description="Helical" evidence="1">
    <location>
        <begin position="70"/>
        <end position="88"/>
    </location>
</feature>
<dbReference type="OrthoDB" id="1439867at2"/>
<feature type="transmembrane region" description="Helical" evidence="1">
    <location>
        <begin position="44"/>
        <end position="63"/>
    </location>
</feature>
<accession>A0A2A4GDL5</accession>
<dbReference type="RefSeq" id="WP_097442064.1">
    <property type="nucleotide sequence ID" value="NZ_NBWU01000001.1"/>
</dbReference>
<gene>
    <name evidence="2" type="ORF">B7P33_04405</name>
</gene>
<protein>
    <recommendedName>
        <fullName evidence="4">Beta-carotene 15,15'-monooxygenase</fullName>
    </recommendedName>
</protein>
<dbReference type="Proteomes" id="UP000219559">
    <property type="component" value="Unassembled WGS sequence"/>
</dbReference>
<name>A0A2A4GDL5_9FLAO</name>
<feature type="transmembrane region" description="Helical" evidence="1">
    <location>
        <begin position="293"/>
        <end position="310"/>
    </location>
</feature>
<dbReference type="EMBL" id="NBWU01000001">
    <property type="protein sequence ID" value="PCE66543.1"/>
    <property type="molecule type" value="Genomic_DNA"/>
</dbReference>
<reference evidence="2 3" key="1">
    <citation type="submission" date="2017-04" db="EMBL/GenBank/DDBJ databases">
        <title>A new member of the family Flavobacteriaceae isolated from ascidians.</title>
        <authorList>
            <person name="Chen L."/>
        </authorList>
    </citation>
    <scope>NUCLEOTIDE SEQUENCE [LARGE SCALE GENOMIC DNA]</scope>
    <source>
        <strain evidence="2 3">HQA918</strain>
    </source>
</reference>
<evidence type="ECO:0000256" key="1">
    <source>
        <dbReference type="SAM" id="Phobius"/>
    </source>
</evidence>
<feature type="transmembrane region" description="Helical" evidence="1">
    <location>
        <begin position="264"/>
        <end position="281"/>
    </location>
</feature>
<evidence type="ECO:0000313" key="3">
    <source>
        <dbReference type="Proteomes" id="UP000219559"/>
    </source>
</evidence>
<keyword evidence="1" id="KW-1133">Transmembrane helix</keyword>
<dbReference type="AlphaFoldDB" id="A0A2A4GDL5"/>
<feature type="transmembrane region" description="Helical" evidence="1">
    <location>
        <begin position="122"/>
        <end position="149"/>
    </location>
</feature>
<evidence type="ECO:0008006" key="4">
    <source>
        <dbReference type="Google" id="ProtNLM"/>
    </source>
</evidence>
<feature type="transmembrane region" description="Helical" evidence="1">
    <location>
        <begin position="161"/>
        <end position="181"/>
    </location>
</feature>
<keyword evidence="1" id="KW-0812">Transmembrane</keyword>
<organism evidence="2 3">
    <name type="scientific">Sediminicola luteus</name>
    <dbReference type="NCBI Taxonomy" id="319238"/>
    <lineage>
        <taxon>Bacteria</taxon>
        <taxon>Pseudomonadati</taxon>
        <taxon>Bacteroidota</taxon>
        <taxon>Flavobacteriia</taxon>
        <taxon>Flavobacteriales</taxon>
        <taxon>Flavobacteriaceae</taxon>
        <taxon>Sediminicola</taxon>
    </lineage>
</organism>
<evidence type="ECO:0000313" key="2">
    <source>
        <dbReference type="EMBL" id="PCE66543.1"/>
    </source>
</evidence>
<comment type="caution">
    <text evidence="2">The sequence shown here is derived from an EMBL/GenBank/DDBJ whole genome shotgun (WGS) entry which is preliminary data.</text>
</comment>
<sequence length="311" mass="35448">MISSIFAKTKPFNYLILFACLAVLMLLAHIFLRPTTTDWMVWGYTSALFLVLAFSIWLINFIVERNKLTGPNAFVILGFTALVFVFPRTLLDDKAVWCNLFLLLAQRRLLSLKSLRQNRMKIYDATLWILVASFFYDWAVLYLLLVFLAVYFYEPKNLRNWLVPLSALVTVVVLYYCYVLLFREGQWHVDHYSFNWRSVGSFMQDQLYTVQFGALVLVAVLTLTLSFFNHKDPGTAGLVSIRLIMASFILGVLLTVLKSGPGTHPVMVTFFPAAVFMANYIDGVQKPRLKEILLSALIVVPLVVAVVTLMG</sequence>
<keyword evidence="1" id="KW-0472">Membrane</keyword>